<comment type="caution">
    <text evidence="1">The sequence shown here is derived from an EMBL/GenBank/DDBJ whole genome shotgun (WGS) entry which is preliminary data.</text>
</comment>
<protein>
    <submittedName>
        <fullName evidence="1">24599_t:CDS:1</fullName>
    </submittedName>
</protein>
<accession>A0A9N9HBV9</accession>
<evidence type="ECO:0000313" key="1">
    <source>
        <dbReference type="EMBL" id="CAG8662164.1"/>
    </source>
</evidence>
<dbReference type="Proteomes" id="UP000789759">
    <property type="component" value="Unassembled WGS sequence"/>
</dbReference>
<organism evidence="1 2">
    <name type="scientific">Cetraspora pellucida</name>
    <dbReference type="NCBI Taxonomy" id="1433469"/>
    <lineage>
        <taxon>Eukaryota</taxon>
        <taxon>Fungi</taxon>
        <taxon>Fungi incertae sedis</taxon>
        <taxon>Mucoromycota</taxon>
        <taxon>Glomeromycotina</taxon>
        <taxon>Glomeromycetes</taxon>
        <taxon>Diversisporales</taxon>
        <taxon>Gigasporaceae</taxon>
        <taxon>Cetraspora</taxon>
    </lineage>
</organism>
<name>A0A9N9HBV9_9GLOM</name>
<reference evidence="1" key="1">
    <citation type="submission" date="2021-06" db="EMBL/GenBank/DDBJ databases">
        <authorList>
            <person name="Kallberg Y."/>
            <person name="Tangrot J."/>
            <person name="Rosling A."/>
        </authorList>
    </citation>
    <scope>NUCLEOTIDE SEQUENCE</scope>
    <source>
        <strain evidence="1">FL966</strain>
    </source>
</reference>
<evidence type="ECO:0000313" key="2">
    <source>
        <dbReference type="Proteomes" id="UP000789759"/>
    </source>
</evidence>
<keyword evidence="2" id="KW-1185">Reference proteome</keyword>
<dbReference type="EMBL" id="CAJVQA010007805">
    <property type="protein sequence ID" value="CAG8662164.1"/>
    <property type="molecule type" value="Genomic_DNA"/>
</dbReference>
<sequence length="42" mass="4749">MALGMLEHTSILNKIMPKIQINRLFGPTNIPSAFTNNLNKCY</sequence>
<proteinExistence type="predicted"/>
<gene>
    <name evidence="1" type="ORF">CPELLU_LOCUS9854</name>
</gene>
<dbReference type="AlphaFoldDB" id="A0A9N9HBV9"/>